<dbReference type="InterPro" id="IPR001867">
    <property type="entry name" value="OmpR/PhoB-type_DNA-bd"/>
</dbReference>
<gene>
    <name evidence="10" type="ORF">ACIA8P_41410</name>
</gene>
<dbReference type="EMBL" id="JBITDC010000024">
    <property type="protein sequence ID" value="MFI5680996.1"/>
    <property type="molecule type" value="Genomic_DNA"/>
</dbReference>
<dbReference type="Gene3D" id="1.10.10.10">
    <property type="entry name" value="Winged helix-like DNA-binding domain superfamily/Winged helix DNA-binding domain"/>
    <property type="match status" value="1"/>
</dbReference>
<dbReference type="InterPro" id="IPR016032">
    <property type="entry name" value="Sig_transdc_resp-reg_C-effctor"/>
</dbReference>
<evidence type="ECO:0000256" key="5">
    <source>
        <dbReference type="ARBA" id="ARBA00041201"/>
    </source>
</evidence>
<feature type="DNA-binding region" description="OmpR/PhoB-type" evidence="7">
    <location>
        <begin position="167"/>
        <end position="262"/>
    </location>
</feature>
<feature type="domain" description="Response regulatory" evidence="8">
    <location>
        <begin position="46"/>
        <end position="157"/>
    </location>
</feature>
<evidence type="ECO:0000256" key="3">
    <source>
        <dbReference type="ARBA" id="ARBA00023125"/>
    </source>
</evidence>
<accession>A0ABW7YF16</accession>
<dbReference type="InterPro" id="IPR001789">
    <property type="entry name" value="Sig_transdc_resp-reg_receiver"/>
</dbReference>
<dbReference type="SMART" id="SM00862">
    <property type="entry name" value="Trans_reg_C"/>
    <property type="match status" value="1"/>
</dbReference>
<sequence>MTQQSTALLTPRILGHGYDEDELIPPPAHPPAATESAARPLRNALRILVVESEPNAAMSLVQLLRRHGYQAESVATGAKALQAHHNCDLILLDLELPDLDGLEICRSIRAICDTPIIVVTARDTELDRVLGLQAGSDDYLAKPYGFRELMARIEAVMRRARPQRPLPQVITHGLLRIDAGTREIRLGGRLIEVTRKEFDLLHLLASQPETVISRRQLMVQVWDDSWSRPGRTLDTHVSSLRNKLGSSSWIVTVRGVGFRLGHP</sequence>
<dbReference type="SUPFAM" id="SSF52172">
    <property type="entry name" value="CheY-like"/>
    <property type="match status" value="1"/>
</dbReference>
<dbReference type="RefSeq" id="WP_398661349.1">
    <property type="nucleotide sequence ID" value="NZ_JBITDC010000024.1"/>
</dbReference>
<proteinExistence type="predicted"/>
<comment type="caution">
    <text evidence="10">The sequence shown here is derived from an EMBL/GenBank/DDBJ whole genome shotgun (WGS) entry which is preliminary data.</text>
</comment>
<keyword evidence="11" id="KW-1185">Reference proteome</keyword>
<dbReference type="Gene3D" id="3.40.50.2300">
    <property type="match status" value="1"/>
</dbReference>
<protein>
    <recommendedName>
        <fullName evidence="5">Sensory transduction protein RegX3</fullName>
    </recommendedName>
</protein>
<evidence type="ECO:0000256" key="2">
    <source>
        <dbReference type="ARBA" id="ARBA00023015"/>
    </source>
</evidence>
<name>A0ABW7YF16_STRCE</name>
<evidence type="ECO:0000259" key="9">
    <source>
        <dbReference type="PROSITE" id="PS51755"/>
    </source>
</evidence>
<keyword evidence="2" id="KW-0805">Transcription regulation</keyword>
<keyword evidence="4" id="KW-0804">Transcription</keyword>
<evidence type="ECO:0000256" key="7">
    <source>
        <dbReference type="PROSITE-ProRule" id="PRU01091"/>
    </source>
</evidence>
<evidence type="ECO:0000256" key="1">
    <source>
        <dbReference type="ARBA" id="ARBA00022553"/>
    </source>
</evidence>
<dbReference type="SMART" id="SM00448">
    <property type="entry name" value="REC"/>
    <property type="match status" value="1"/>
</dbReference>
<evidence type="ECO:0000313" key="10">
    <source>
        <dbReference type="EMBL" id="MFI5680996.1"/>
    </source>
</evidence>
<evidence type="ECO:0000259" key="8">
    <source>
        <dbReference type="PROSITE" id="PS50110"/>
    </source>
</evidence>
<dbReference type="PROSITE" id="PS51755">
    <property type="entry name" value="OMPR_PHOB"/>
    <property type="match status" value="1"/>
</dbReference>
<keyword evidence="3 7" id="KW-0238">DNA-binding</keyword>
<evidence type="ECO:0000313" key="11">
    <source>
        <dbReference type="Proteomes" id="UP001612415"/>
    </source>
</evidence>
<keyword evidence="1 6" id="KW-0597">Phosphoprotein</keyword>
<dbReference type="InterPro" id="IPR039420">
    <property type="entry name" value="WalR-like"/>
</dbReference>
<dbReference type="PANTHER" id="PTHR48111">
    <property type="entry name" value="REGULATOR OF RPOS"/>
    <property type="match status" value="1"/>
</dbReference>
<dbReference type="InterPro" id="IPR011006">
    <property type="entry name" value="CheY-like_superfamily"/>
</dbReference>
<organism evidence="10 11">
    <name type="scientific">Streptomyces cellulosae</name>
    <dbReference type="NCBI Taxonomy" id="1968"/>
    <lineage>
        <taxon>Bacteria</taxon>
        <taxon>Bacillati</taxon>
        <taxon>Actinomycetota</taxon>
        <taxon>Actinomycetes</taxon>
        <taxon>Kitasatosporales</taxon>
        <taxon>Streptomycetaceae</taxon>
        <taxon>Streptomyces</taxon>
    </lineage>
</organism>
<reference evidence="10 11" key="1">
    <citation type="submission" date="2024-10" db="EMBL/GenBank/DDBJ databases">
        <title>The Natural Products Discovery Center: Release of the First 8490 Sequenced Strains for Exploring Actinobacteria Biosynthetic Diversity.</title>
        <authorList>
            <person name="Kalkreuter E."/>
            <person name="Kautsar S.A."/>
            <person name="Yang D."/>
            <person name="Bader C.D."/>
            <person name="Teijaro C.N."/>
            <person name="Fluegel L."/>
            <person name="Davis C.M."/>
            <person name="Simpson J.R."/>
            <person name="Lauterbach L."/>
            <person name="Steele A.D."/>
            <person name="Gui C."/>
            <person name="Meng S."/>
            <person name="Li G."/>
            <person name="Viehrig K."/>
            <person name="Ye F."/>
            <person name="Su P."/>
            <person name="Kiefer A.F."/>
            <person name="Nichols A."/>
            <person name="Cepeda A.J."/>
            <person name="Yan W."/>
            <person name="Fan B."/>
            <person name="Jiang Y."/>
            <person name="Adhikari A."/>
            <person name="Zheng C.-J."/>
            <person name="Schuster L."/>
            <person name="Cowan T.M."/>
            <person name="Smanski M.J."/>
            <person name="Chevrette M.G."/>
            <person name="De Carvalho L.P.S."/>
            <person name="Shen B."/>
        </authorList>
    </citation>
    <scope>NUCLEOTIDE SEQUENCE [LARGE SCALE GENOMIC DNA]</scope>
    <source>
        <strain evidence="10 11">NPDC051599</strain>
    </source>
</reference>
<dbReference type="PANTHER" id="PTHR48111:SF72">
    <property type="entry name" value="SENSORY TRANSDUCTION PROTEIN REGX3"/>
    <property type="match status" value="1"/>
</dbReference>
<dbReference type="Pfam" id="PF00486">
    <property type="entry name" value="Trans_reg_C"/>
    <property type="match status" value="1"/>
</dbReference>
<dbReference type="InterPro" id="IPR036388">
    <property type="entry name" value="WH-like_DNA-bd_sf"/>
</dbReference>
<feature type="modified residue" description="4-aspartylphosphate" evidence="6">
    <location>
        <position position="93"/>
    </location>
</feature>
<dbReference type="Proteomes" id="UP001612415">
    <property type="component" value="Unassembled WGS sequence"/>
</dbReference>
<dbReference type="Pfam" id="PF00072">
    <property type="entry name" value="Response_reg"/>
    <property type="match status" value="1"/>
</dbReference>
<feature type="domain" description="OmpR/PhoB-type" evidence="9">
    <location>
        <begin position="167"/>
        <end position="262"/>
    </location>
</feature>
<evidence type="ECO:0000256" key="4">
    <source>
        <dbReference type="ARBA" id="ARBA00023163"/>
    </source>
</evidence>
<dbReference type="Gene3D" id="6.10.250.690">
    <property type="match status" value="1"/>
</dbReference>
<dbReference type="SUPFAM" id="SSF46894">
    <property type="entry name" value="C-terminal effector domain of the bipartite response regulators"/>
    <property type="match status" value="1"/>
</dbReference>
<dbReference type="CDD" id="cd00383">
    <property type="entry name" value="trans_reg_C"/>
    <property type="match status" value="1"/>
</dbReference>
<dbReference type="PROSITE" id="PS50110">
    <property type="entry name" value="RESPONSE_REGULATORY"/>
    <property type="match status" value="1"/>
</dbReference>
<evidence type="ECO:0000256" key="6">
    <source>
        <dbReference type="PROSITE-ProRule" id="PRU00169"/>
    </source>
</evidence>